<evidence type="ECO:0000313" key="7">
    <source>
        <dbReference type="Proteomes" id="UP000218334"/>
    </source>
</evidence>
<reference evidence="7" key="1">
    <citation type="journal article" date="2017" name="Nat. Ecol. Evol.">
        <title>Genome expansion and lineage-specific genetic innovations in the forest pathogenic fungi Armillaria.</title>
        <authorList>
            <person name="Sipos G."/>
            <person name="Prasanna A.N."/>
            <person name="Walter M.C."/>
            <person name="O'Connor E."/>
            <person name="Balint B."/>
            <person name="Krizsan K."/>
            <person name="Kiss B."/>
            <person name="Hess J."/>
            <person name="Varga T."/>
            <person name="Slot J."/>
            <person name="Riley R."/>
            <person name="Boka B."/>
            <person name="Rigling D."/>
            <person name="Barry K."/>
            <person name="Lee J."/>
            <person name="Mihaltcheva S."/>
            <person name="LaButti K."/>
            <person name="Lipzen A."/>
            <person name="Waldron R."/>
            <person name="Moloney N.M."/>
            <person name="Sperisen C."/>
            <person name="Kredics L."/>
            <person name="Vagvoelgyi C."/>
            <person name="Patrignani A."/>
            <person name="Fitzpatrick D."/>
            <person name="Nagy I."/>
            <person name="Doyle S."/>
            <person name="Anderson J.B."/>
            <person name="Grigoriev I.V."/>
            <person name="Gueldener U."/>
            <person name="Muensterkoetter M."/>
            <person name="Nagy L.G."/>
        </authorList>
    </citation>
    <scope>NUCLEOTIDE SEQUENCE [LARGE SCALE GENOMIC DNA]</scope>
    <source>
        <strain evidence="7">28-4</strain>
    </source>
</reference>
<dbReference type="GO" id="GO:0017168">
    <property type="term" value="F:5-oxoprolinase (ATP-hydrolyzing) activity"/>
    <property type="evidence" value="ECO:0007669"/>
    <property type="project" value="TreeGrafter"/>
</dbReference>
<dbReference type="InterPro" id="IPR003692">
    <property type="entry name" value="Hydantoinase_B"/>
</dbReference>
<evidence type="ECO:0000256" key="2">
    <source>
        <dbReference type="SAM" id="SignalP"/>
    </source>
</evidence>
<sequence>MLEAFIYVPNSLSGIPLLLITLHVVQSSPHCDRCVVASFLAYRRFISLTADRGGTFTDVHCSQAGKPDIVLKLLSVDPSNYPDAPTEGIRRVLEVSSGHSIPKSAKLKLDQVESIRMGTTVATNALLERKGARCALITTEGYRDVLRIGQQARPNIFDLSIQKLSSLYEKVVEVGERVTIATSTEDPESSASDFEGTLDASIVRGLTGDFIRVLKKPDPQTVRAQLQSLYDEGFRSIAIAFVHSYTYPAHETMVADIAREFGFSVSVSSELQPMIKIVSRANSATADVYLSPVTRAYIETFAHGFDGGLDALGNKLLFMQSDGGLCNWKNFSGLRAVLSGPAGGVIGYSKTCYDAKDATPLVSVDMGGTSTDVSRYSGHLEHVFETTTAQVIIQAPQLDINTVAAGGGSRLFWENGMFVVGPESAGAHPGPACYRKGGPLTVTDANLLLGRLLPEHFPKIFGPNEDEPLDMNATHNLFEELTEKISADKNIKMTSEEVASGFLRVANEAMSRPIRTLTEARGYESANHNLVIFGGAGGQHGTAIATLLGISRILVARFSSILSAYGMALADVVVEEQEPSSSILDSRHGADNTIAYASLHTRAEALIQRARDSLASQGFSQSQVTTELSYNCRFQGTSTALMVREPEDGDFVGNFVKQHDQLFGFTLQDRVIFVDDVRIRAVAKSTGTEQQSPYEELENCTLKEATVVLSNCKRKKVYFDGLGWTDTAVVPLEDLSPGDQIPAPAIIFDNTQTILIEPGYIATATSKHIIIDRTGPSLAKPALDYNHVDPIQLSVFGHRFMGIAEQMGTILRQTSISTNIKERLDYSCALFSPEGLLVANAPHIPCHLGAMSSAVHFQAELHKGQLQEGDVLVSNHPDAGGSHLPDITVITPAFHNGNVVFWTASRAHHADIGGIRAGSMPPFSKTIEQEGAQILSFKLVKQGRFDEEGVVDLMYNQPSKYPGCSGTRTLSDNISDLKAQVSANYRGATLIRTLIEEFSLEVVQFYMAAIQNTAEAAVRELLRFVDKKFGGKPLEAVDYMDDGEELRLKINIDPKRGEAVFDFTGTSPQSYSNLNAPAAIGYSAIIYVLRSLIPTAIPLNHGCLAPIKVIIPPRTILSPGPGAATVAGNVETSQRITDVVLKAFEACGASQGTCNNLTFGYGGNSGSSVTKGFGYYETIAGGSGGGSNWDGQSGIHVHMTNTCIGDAEQIERKYPVIVREFSIRTGSGGAGRHPGGDGCVREIEFTQDLDVAILSERRAVPPYGMRGGSPGERGRNFWLRREADGSVTKIALGGKNECPMKAGDRIRIETPGGGGYGAPGSAEDVSQLYGAYTTEVPSRANGSLAQMQEAANTN</sequence>
<keyword evidence="2" id="KW-0732">Signal</keyword>
<dbReference type="Pfam" id="PF01968">
    <property type="entry name" value="Hydantoinase_A"/>
    <property type="match status" value="1"/>
</dbReference>
<dbReference type="InterPro" id="IPR045079">
    <property type="entry name" value="Oxoprolinase-like"/>
</dbReference>
<dbReference type="Proteomes" id="UP000218334">
    <property type="component" value="Unassembled WGS sequence"/>
</dbReference>
<evidence type="ECO:0000313" key="6">
    <source>
        <dbReference type="EMBL" id="PBK60470.1"/>
    </source>
</evidence>
<dbReference type="PANTHER" id="PTHR11365:SF2">
    <property type="entry name" value="5-OXOPROLINASE"/>
    <property type="match status" value="1"/>
</dbReference>
<protein>
    <recommendedName>
        <fullName evidence="8">5-oxoprolinase</fullName>
    </recommendedName>
</protein>
<keyword evidence="7" id="KW-1185">Reference proteome</keyword>
<dbReference type="InterPro" id="IPR008040">
    <property type="entry name" value="Hydant_A_N"/>
</dbReference>
<comment type="similarity">
    <text evidence="1">Belongs to the oxoprolinase family.</text>
</comment>
<name>A0A2H3AS86_9AGAR</name>
<evidence type="ECO:0000259" key="4">
    <source>
        <dbReference type="Pfam" id="PF02538"/>
    </source>
</evidence>
<proteinExistence type="inferred from homology"/>
<dbReference type="InterPro" id="IPR002821">
    <property type="entry name" value="Hydantoinase_A"/>
</dbReference>
<feature type="domain" description="Hydantoinase/oxoprolinase N-terminal" evidence="5">
    <location>
        <begin position="50"/>
        <end position="261"/>
    </location>
</feature>
<feature type="signal peptide" evidence="2">
    <location>
        <begin position="1"/>
        <end position="27"/>
    </location>
</feature>
<dbReference type="GO" id="GO:0005829">
    <property type="term" value="C:cytosol"/>
    <property type="evidence" value="ECO:0007669"/>
    <property type="project" value="TreeGrafter"/>
</dbReference>
<feature type="chain" id="PRO_5013950940" description="5-oxoprolinase" evidence="2">
    <location>
        <begin position="28"/>
        <end position="1354"/>
    </location>
</feature>
<dbReference type="STRING" id="1076256.A0A2H3AS86"/>
<evidence type="ECO:0000259" key="5">
    <source>
        <dbReference type="Pfam" id="PF05378"/>
    </source>
</evidence>
<dbReference type="PANTHER" id="PTHR11365">
    <property type="entry name" value="5-OXOPROLINASE RELATED"/>
    <property type="match status" value="1"/>
</dbReference>
<evidence type="ECO:0008006" key="8">
    <source>
        <dbReference type="Google" id="ProtNLM"/>
    </source>
</evidence>
<evidence type="ECO:0000259" key="3">
    <source>
        <dbReference type="Pfam" id="PF01968"/>
    </source>
</evidence>
<feature type="domain" description="Hydantoinase B/oxoprolinase" evidence="4">
    <location>
        <begin position="789"/>
        <end position="1319"/>
    </location>
</feature>
<gene>
    <name evidence="6" type="ORF">ARMSODRAFT_1068504</name>
</gene>
<evidence type="ECO:0000256" key="1">
    <source>
        <dbReference type="ARBA" id="ARBA00010403"/>
    </source>
</evidence>
<dbReference type="Pfam" id="PF02538">
    <property type="entry name" value="Hydantoinase_B"/>
    <property type="match status" value="1"/>
</dbReference>
<feature type="domain" description="Hydantoinase A/oxoprolinase" evidence="3">
    <location>
        <begin position="280"/>
        <end position="575"/>
    </location>
</feature>
<dbReference type="Pfam" id="PF05378">
    <property type="entry name" value="Hydant_A_N"/>
    <property type="match status" value="1"/>
</dbReference>
<dbReference type="GO" id="GO:0006749">
    <property type="term" value="P:glutathione metabolic process"/>
    <property type="evidence" value="ECO:0007669"/>
    <property type="project" value="TreeGrafter"/>
</dbReference>
<accession>A0A2H3AS86</accession>
<organism evidence="6 7">
    <name type="scientific">Armillaria solidipes</name>
    <dbReference type="NCBI Taxonomy" id="1076256"/>
    <lineage>
        <taxon>Eukaryota</taxon>
        <taxon>Fungi</taxon>
        <taxon>Dikarya</taxon>
        <taxon>Basidiomycota</taxon>
        <taxon>Agaricomycotina</taxon>
        <taxon>Agaricomycetes</taxon>
        <taxon>Agaricomycetidae</taxon>
        <taxon>Agaricales</taxon>
        <taxon>Marasmiineae</taxon>
        <taxon>Physalacriaceae</taxon>
        <taxon>Armillaria</taxon>
    </lineage>
</organism>
<dbReference type="EMBL" id="KZ293486">
    <property type="protein sequence ID" value="PBK60470.1"/>
    <property type="molecule type" value="Genomic_DNA"/>
</dbReference>